<dbReference type="EMBL" id="JAPDGR010000184">
    <property type="protein sequence ID" value="KAJ2994150.1"/>
    <property type="molecule type" value="Genomic_DNA"/>
</dbReference>
<gene>
    <name evidence="1" type="ORF">NUW58_g1633</name>
</gene>
<evidence type="ECO:0000313" key="1">
    <source>
        <dbReference type="EMBL" id="KAJ2994150.1"/>
    </source>
</evidence>
<evidence type="ECO:0000313" key="2">
    <source>
        <dbReference type="Proteomes" id="UP001143856"/>
    </source>
</evidence>
<reference evidence="1" key="1">
    <citation type="submission" date="2022-10" db="EMBL/GenBank/DDBJ databases">
        <title>Genome Sequence of Xylaria curta.</title>
        <authorList>
            <person name="Buettner E."/>
        </authorList>
    </citation>
    <scope>NUCLEOTIDE SEQUENCE</scope>
    <source>
        <strain evidence="1">Babe10</strain>
    </source>
</reference>
<proteinExistence type="predicted"/>
<keyword evidence="2" id="KW-1185">Reference proteome</keyword>
<name>A0ACC1PJE8_9PEZI</name>
<comment type="caution">
    <text evidence="1">The sequence shown here is derived from an EMBL/GenBank/DDBJ whole genome shotgun (WGS) entry which is preliminary data.</text>
</comment>
<dbReference type="Proteomes" id="UP001143856">
    <property type="component" value="Unassembled WGS sequence"/>
</dbReference>
<protein>
    <submittedName>
        <fullName evidence="1">Uncharacterized protein</fullName>
    </submittedName>
</protein>
<sequence>MAHLLNTPLEVLLQITSYLTTPDYGHLRRTCRQLEAALFGAFTKEFFSKRQFALMEFSIQALVDISKSRLAPCLTHLIIHLEHPNALGPPGTKTYEQAVRDNLYQAEYINHWEFITTGRDVEMLTDAIKHLPNLETIGMRDFNSRNRSRDDTAWNSYGCPTLARKTSYLLVLPNTSLHLFPSGRGPEYISHVFLTILRAIGNTAVHGCGPTVTRIEVLLHNCRFLDTSFKIPDRFETGISLALSKLKALLLDGLCEDRPFFFVNDVASGSKPIVGAGYFLSRFLEKASALEHLRLNFQFYTQHPTERILLWLANARDPKDAQTSTIDSPTAANCVKASESLPAHFPPAPKFPNLRALDIGMATVTQAVLIALYTNYKSTLRDIQLHKMTLATPVNTKSNLWDRFCNKMRDVDLELTTFRLAYLRQTSNIRSTRKGQVTFNDPRSKQTKIWRGTAFSQAIKDITGEMESHWDESENDESDESMSDGEDSTDE</sequence>
<organism evidence="1 2">
    <name type="scientific">Xylaria curta</name>
    <dbReference type="NCBI Taxonomy" id="42375"/>
    <lineage>
        <taxon>Eukaryota</taxon>
        <taxon>Fungi</taxon>
        <taxon>Dikarya</taxon>
        <taxon>Ascomycota</taxon>
        <taxon>Pezizomycotina</taxon>
        <taxon>Sordariomycetes</taxon>
        <taxon>Xylariomycetidae</taxon>
        <taxon>Xylariales</taxon>
        <taxon>Xylariaceae</taxon>
        <taxon>Xylaria</taxon>
    </lineage>
</organism>
<accession>A0ACC1PJE8</accession>